<dbReference type="Pfam" id="PF00578">
    <property type="entry name" value="AhpC-TSA"/>
    <property type="match status" value="1"/>
</dbReference>
<comment type="similarity">
    <text evidence="1">Belongs to the peroxiredoxin family. AhpC/Prx1 subfamily.</text>
</comment>
<evidence type="ECO:0000259" key="4">
    <source>
        <dbReference type="Pfam" id="PF00578"/>
    </source>
</evidence>
<accession>A0ABM6EZ08</accession>
<sequence>MPRFNALNTEVLAITTDSVYSTKIMLQTSPSARKVNYPILSDRSLRVSKQYGVLNEDAGFAYRGSFLIDPEGRVQWSIVNPQPVGRSIEETLRIIEGLQYNRATGEGLPPDWQPGSRGIPTGWDYVGKY</sequence>
<gene>
    <name evidence="5" type="ORF">BJL90_12180</name>
</gene>
<evidence type="ECO:0000313" key="6">
    <source>
        <dbReference type="Proteomes" id="UP000177894"/>
    </source>
</evidence>
<dbReference type="PANTHER" id="PTHR10681">
    <property type="entry name" value="THIOREDOXIN PEROXIDASE"/>
    <property type="match status" value="1"/>
</dbReference>
<protein>
    <recommendedName>
        <fullName evidence="4">Alkyl hydroperoxide reductase subunit C/ Thiol specific antioxidant domain-containing protein</fullName>
    </recommendedName>
</protein>
<keyword evidence="6" id="KW-1185">Reference proteome</keyword>
<dbReference type="Proteomes" id="UP000177894">
    <property type="component" value="Chromosome"/>
</dbReference>
<organism evidence="5 6">
    <name type="scientific">Clostridium formicaceticum</name>
    <dbReference type="NCBI Taxonomy" id="1497"/>
    <lineage>
        <taxon>Bacteria</taxon>
        <taxon>Bacillati</taxon>
        <taxon>Bacillota</taxon>
        <taxon>Clostridia</taxon>
        <taxon>Eubacteriales</taxon>
        <taxon>Clostridiaceae</taxon>
        <taxon>Clostridium</taxon>
    </lineage>
</organism>
<reference evidence="5 6" key="1">
    <citation type="submission" date="2016-10" db="EMBL/GenBank/DDBJ databases">
        <title>Complete Genome Sequence of Acetogen Clostridium formicoaceticum ATCC 27076.</title>
        <authorList>
            <person name="Bao T."/>
            <person name="Cheng C."/>
            <person name="Zhao J."/>
            <person name="Yang S.-T."/>
            <person name="Wang J."/>
            <person name="Wang M."/>
        </authorList>
    </citation>
    <scope>NUCLEOTIDE SEQUENCE [LARGE SCALE GENOMIC DNA]</scope>
    <source>
        <strain evidence="5 6">ATCC 27076</strain>
    </source>
</reference>
<evidence type="ECO:0000313" key="5">
    <source>
        <dbReference type="EMBL" id="AOY78351.1"/>
    </source>
</evidence>
<evidence type="ECO:0000256" key="2">
    <source>
        <dbReference type="ARBA" id="ARBA00023002"/>
    </source>
</evidence>
<comment type="function">
    <text evidence="3">Thiol-specific peroxidase that catalyzes the reduction of hydrogen peroxide and organic hydroperoxides to water and alcohols, respectively. Plays a role in cell protection against oxidative stress by detoxifying peroxides.</text>
</comment>
<dbReference type="PANTHER" id="PTHR10681:SF128">
    <property type="entry name" value="THIOREDOXIN-DEPENDENT PEROXIDE REDUCTASE, MITOCHONDRIAL"/>
    <property type="match status" value="1"/>
</dbReference>
<dbReference type="InterPro" id="IPR036249">
    <property type="entry name" value="Thioredoxin-like_sf"/>
</dbReference>
<evidence type="ECO:0000256" key="3">
    <source>
        <dbReference type="ARBA" id="ARBA00037420"/>
    </source>
</evidence>
<dbReference type="EMBL" id="CP017603">
    <property type="protein sequence ID" value="AOY78351.1"/>
    <property type="molecule type" value="Genomic_DNA"/>
</dbReference>
<dbReference type="Gene3D" id="3.40.30.10">
    <property type="entry name" value="Glutaredoxin"/>
    <property type="match status" value="1"/>
</dbReference>
<dbReference type="SUPFAM" id="SSF52833">
    <property type="entry name" value="Thioredoxin-like"/>
    <property type="match status" value="1"/>
</dbReference>
<dbReference type="InterPro" id="IPR050217">
    <property type="entry name" value="Peroxiredoxin"/>
</dbReference>
<name>A0ABM6EZ08_9CLOT</name>
<keyword evidence="2" id="KW-0560">Oxidoreductase</keyword>
<dbReference type="InterPro" id="IPR000866">
    <property type="entry name" value="AhpC/TSA"/>
</dbReference>
<feature type="domain" description="Alkyl hydroperoxide reductase subunit C/ Thiol specific antioxidant" evidence="4">
    <location>
        <begin position="2"/>
        <end position="76"/>
    </location>
</feature>
<proteinExistence type="inferred from homology"/>
<evidence type="ECO:0000256" key="1">
    <source>
        <dbReference type="ARBA" id="ARBA00009796"/>
    </source>
</evidence>